<dbReference type="PaxDb" id="2903-EOD15255"/>
<dbReference type="GeneID" id="17261405"/>
<reference evidence="2" key="2">
    <citation type="submission" date="2024-10" db="UniProtKB">
        <authorList>
            <consortium name="EnsemblProtists"/>
        </authorList>
    </citation>
    <scope>IDENTIFICATION</scope>
</reference>
<feature type="region of interest" description="Disordered" evidence="1">
    <location>
        <begin position="349"/>
        <end position="380"/>
    </location>
</feature>
<evidence type="ECO:0000313" key="3">
    <source>
        <dbReference type="Proteomes" id="UP000013827"/>
    </source>
</evidence>
<dbReference type="AlphaFoldDB" id="A0A0D3IVH0"/>
<proteinExistence type="predicted"/>
<name>A0A0D3IVH0_EMIH1</name>
<keyword evidence="3" id="KW-1185">Reference proteome</keyword>
<protein>
    <submittedName>
        <fullName evidence="2">Uncharacterized protein</fullName>
    </submittedName>
</protein>
<dbReference type="RefSeq" id="XP_005767684.1">
    <property type="nucleotide sequence ID" value="XM_005767627.1"/>
</dbReference>
<dbReference type="EnsemblProtists" id="EOD15255">
    <property type="protein sequence ID" value="EOD15255"/>
    <property type="gene ID" value="EMIHUDRAFT_471750"/>
</dbReference>
<feature type="region of interest" description="Disordered" evidence="1">
    <location>
        <begin position="1"/>
        <end position="73"/>
    </location>
</feature>
<dbReference type="Proteomes" id="UP000013827">
    <property type="component" value="Unassembled WGS sequence"/>
</dbReference>
<evidence type="ECO:0000313" key="2">
    <source>
        <dbReference type="EnsemblProtists" id="EOD15255"/>
    </source>
</evidence>
<accession>A0A0D3IVH0</accession>
<dbReference type="KEGG" id="ehx:EMIHUDRAFT_471750"/>
<feature type="compositionally biased region" description="Low complexity" evidence="1">
    <location>
        <begin position="1"/>
        <end position="12"/>
    </location>
</feature>
<sequence>MSASISTSAFSFSPPPPASGLRRRRRPDAAAGAGAGGVARPVSLSGDSSPPAASGAATSACESRGRPAPAAVRNVSRRAASHAVNSWAMSLSSGGWYKLGWMWSMKASISAAVTSSGASTGCKAVDRTAGRLRQDWRVADDEPKQKGLHDGKPGCILAPGRRSWKRATEKRGCRRMAAAAIVGWWASRANTSATEDGAAAAAAAAESSYAYEVPGRPGAAAAFYPQCSGCFSDCTAKTLNDEVVQLGCWDICCVERAASGLEASGLGLGVNALTGSIGLAGAASTTLLPGAALVNGLAQAGGPLAQMNPLARPCPGFEATSRSCQSACISSYMAVAWNGCWDHCCTAPPSPPQPPSPPPAAPPPPPTPPPPPSQPWPPFAPAIDLADVQWAVSSGFSSASSLVNSSTNIGFGAWRGCHRHALKLRLE</sequence>
<reference evidence="3" key="1">
    <citation type="journal article" date="2013" name="Nature">
        <title>Pan genome of the phytoplankton Emiliania underpins its global distribution.</title>
        <authorList>
            <person name="Read B.A."/>
            <person name="Kegel J."/>
            <person name="Klute M.J."/>
            <person name="Kuo A."/>
            <person name="Lefebvre S.C."/>
            <person name="Maumus F."/>
            <person name="Mayer C."/>
            <person name="Miller J."/>
            <person name="Monier A."/>
            <person name="Salamov A."/>
            <person name="Young J."/>
            <person name="Aguilar M."/>
            <person name="Claverie J.M."/>
            <person name="Frickenhaus S."/>
            <person name="Gonzalez K."/>
            <person name="Herman E.K."/>
            <person name="Lin Y.C."/>
            <person name="Napier J."/>
            <person name="Ogata H."/>
            <person name="Sarno A.F."/>
            <person name="Shmutz J."/>
            <person name="Schroeder D."/>
            <person name="de Vargas C."/>
            <person name="Verret F."/>
            <person name="von Dassow P."/>
            <person name="Valentin K."/>
            <person name="Van de Peer Y."/>
            <person name="Wheeler G."/>
            <person name="Dacks J.B."/>
            <person name="Delwiche C.F."/>
            <person name="Dyhrman S.T."/>
            <person name="Glockner G."/>
            <person name="John U."/>
            <person name="Richards T."/>
            <person name="Worden A.Z."/>
            <person name="Zhang X."/>
            <person name="Grigoriev I.V."/>
            <person name="Allen A.E."/>
            <person name="Bidle K."/>
            <person name="Borodovsky M."/>
            <person name="Bowler C."/>
            <person name="Brownlee C."/>
            <person name="Cock J.M."/>
            <person name="Elias M."/>
            <person name="Gladyshev V.N."/>
            <person name="Groth M."/>
            <person name="Guda C."/>
            <person name="Hadaegh A."/>
            <person name="Iglesias-Rodriguez M.D."/>
            <person name="Jenkins J."/>
            <person name="Jones B.M."/>
            <person name="Lawson T."/>
            <person name="Leese F."/>
            <person name="Lindquist E."/>
            <person name="Lobanov A."/>
            <person name="Lomsadze A."/>
            <person name="Malik S.B."/>
            <person name="Marsh M.E."/>
            <person name="Mackinder L."/>
            <person name="Mock T."/>
            <person name="Mueller-Roeber B."/>
            <person name="Pagarete A."/>
            <person name="Parker M."/>
            <person name="Probert I."/>
            <person name="Quesneville H."/>
            <person name="Raines C."/>
            <person name="Rensing S.A."/>
            <person name="Riano-Pachon D.M."/>
            <person name="Richier S."/>
            <person name="Rokitta S."/>
            <person name="Shiraiwa Y."/>
            <person name="Soanes D.M."/>
            <person name="van der Giezen M."/>
            <person name="Wahlund T.M."/>
            <person name="Williams B."/>
            <person name="Wilson W."/>
            <person name="Wolfe G."/>
            <person name="Wurch L.L."/>
        </authorList>
    </citation>
    <scope>NUCLEOTIDE SEQUENCE</scope>
</reference>
<evidence type="ECO:0000256" key="1">
    <source>
        <dbReference type="SAM" id="MobiDB-lite"/>
    </source>
</evidence>
<organism evidence="2 3">
    <name type="scientific">Emiliania huxleyi (strain CCMP1516)</name>
    <dbReference type="NCBI Taxonomy" id="280463"/>
    <lineage>
        <taxon>Eukaryota</taxon>
        <taxon>Haptista</taxon>
        <taxon>Haptophyta</taxon>
        <taxon>Prymnesiophyceae</taxon>
        <taxon>Isochrysidales</taxon>
        <taxon>Noelaerhabdaceae</taxon>
        <taxon>Emiliania</taxon>
    </lineage>
</organism>
<dbReference type="HOGENOM" id="CLU_643165_0_0_1"/>
<feature type="compositionally biased region" description="Low complexity" evidence="1">
    <location>
        <begin position="38"/>
        <end position="73"/>
    </location>
</feature>